<reference evidence="2 3" key="1">
    <citation type="journal article" date="2018" name="Nat. Ecol. Evol.">
        <title>Pezizomycetes genomes reveal the molecular basis of ectomycorrhizal truffle lifestyle.</title>
        <authorList>
            <person name="Murat C."/>
            <person name="Payen T."/>
            <person name="Noel B."/>
            <person name="Kuo A."/>
            <person name="Morin E."/>
            <person name="Chen J."/>
            <person name="Kohler A."/>
            <person name="Krizsan K."/>
            <person name="Balestrini R."/>
            <person name="Da Silva C."/>
            <person name="Montanini B."/>
            <person name="Hainaut M."/>
            <person name="Levati E."/>
            <person name="Barry K.W."/>
            <person name="Belfiori B."/>
            <person name="Cichocki N."/>
            <person name="Clum A."/>
            <person name="Dockter R.B."/>
            <person name="Fauchery L."/>
            <person name="Guy J."/>
            <person name="Iotti M."/>
            <person name="Le Tacon F."/>
            <person name="Lindquist E.A."/>
            <person name="Lipzen A."/>
            <person name="Malagnac F."/>
            <person name="Mello A."/>
            <person name="Molinier V."/>
            <person name="Miyauchi S."/>
            <person name="Poulain J."/>
            <person name="Riccioni C."/>
            <person name="Rubini A."/>
            <person name="Sitrit Y."/>
            <person name="Splivallo R."/>
            <person name="Traeger S."/>
            <person name="Wang M."/>
            <person name="Zifcakova L."/>
            <person name="Wipf D."/>
            <person name="Zambonelli A."/>
            <person name="Paolocci F."/>
            <person name="Nowrousian M."/>
            <person name="Ottonello S."/>
            <person name="Baldrian P."/>
            <person name="Spatafora J.W."/>
            <person name="Henrissat B."/>
            <person name="Nagy L.G."/>
            <person name="Aury J.M."/>
            <person name="Wincker P."/>
            <person name="Grigoriev I.V."/>
            <person name="Bonfante P."/>
            <person name="Martin F.M."/>
        </authorList>
    </citation>
    <scope>NUCLEOTIDE SEQUENCE [LARGE SCALE GENOMIC DNA]</scope>
    <source>
        <strain evidence="2 3">CCBAS932</strain>
    </source>
</reference>
<name>A0A3N4KL28_9PEZI</name>
<dbReference type="OrthoDB" id="5425724at2759"/>
<dbReference type="AlphaFoldDB" id="A0A3N4KL28"/>
<feature type="region of interest" description="Disordered" evidence="1">
    <location>
        <begin position="34"/>
        <end position="53"/>
    </location>
</feature>
<evidence type="ECO:0000256" key="1">
    <source>
        <dbReference type="SAM" id="MobiDB-lite"/>
    </source>
</evidence>
<gene>
    <name evidence="2" type="ORF">P167DRAFT_546597</name>
</gene>
<dbReference type="InParanoid" id="A0A3N4KL28"/>
<feature type="region of interest" description="Disordered" evidence="1">
    <location>
        <begin position="1"/>
        <end position="29"/>
    </location>
</feature>
<dbReference type="EMBL" id="ML119137">
    <property type="protein sequence ID" value="RPB11264.1"/>
    <property type="molecule type" value="Genomic_DNA"/>
</dbReference>
<accession>A0A3N4KL28</accession>
<organism evidence="2 3">
    <name type="scientific">Morchella conica CCBAS932</name>
    <dbReference type="NCBI Taxonomy" id="1392247"/>
    <lineage>
        <taxon>Eukaryota</taxon>
        <taxon>Fungi</taxon>
        <taxon>Dikarya</taxon>
        <taxon>Ascomycota</taxon>
        <taxon>Pezizomycotina</taxon>
        <taxon>Pezizomycetes</taxon>
        <taxon>Pezizales</taxon>
        <taxon>Morchellaceae</taxon>
        <taxon>Morchella</taxon>
    </lineage>
</organism>
<feature type="compositionally biased region" description="Polar residues" evidence="1">
    <location>
        <begin position="1"/>
        <end position="15"/>
    </location>
</feature>
<protein>
    <submittedName>
        <fullName evidence="2">Uncharacterized protein</fullName>
    </submittedName>
</protein>
<evidence type="ECO:0000313" key="2">
    <source>
        <dbReference type="EMBL" id="RPB11264.1"/>
    </source>
</evidence>
<evidence type="ECO:0000313" key="3">
    <source>
        <dbReference type="Proteomes" id="UP000277580"/>
    </source>
</evidence>
<dbReference type="Proteomes" id="UP000277580">
    <property type="component" value="Unassembled WGS sequence"/>
</dbReference>
<proteinExistence type="predicted"/>
<sequence>MGNSQGDPSSSASSENPHRPMRPAADPHLPTQAHLRHHHTTTFSEPRDPQLTPHDQAHLEALHRTLDVLLSPSTSTSGVTSLLTTFRRHLDTPHYLLPIALHQRISTLTRKLRITATALAHADRVNTRLTHLHATLVLQEQQQQQPPFPANSQRRRQMLRATASVRVCRPLAQRLAEVLGGAEQYANVVDVGVLAEIVRLGRAAEVEAGALERRLVVVRRVLDGFWGRERQGRGEVLWRVFVKEAEVRVGAVNLWAVEEANRVWVVGAVGRGEEGGWV</sequence>
<keyword evidence="3" id="KW-1185">Reference proteome</keyword>